<dbReference type="AlphaFoldDB" id="A0A3P1WY11"/>
<dbReference type="OrthoDB" id="108476at2"/>
<comment type="caution">
    <text evidence="5">The sequence shown here is derived from an EMBL/GenBank/DDBJ whole genome shotgun (WGS) entry which is preliminary data.</text>
</comment>
<dbReference type="InterPro" id="IPR016718">
    <property type="entry name" value="rRNA_m1G-MeTrfase_A_prd"/>
</dbReference>
<organism evidence="5 6">
    <name type="scientific">Arachnia propionica</name>
    <dbReference type="NCBI Taxonomy" id="1750"/>
    <lineage>
        <taxon>Bacteria</taxon>
        <taxon>Bacillati</taxon>
        <taxon>Actinomycetota</taxon>
        <taxon>Actinomycetes</taxon>
        <taxon>Propionibacteriales</taxon>
        <taxon>Propionibacteriaceae</taxon>
        <taxon>Arachnia</taxon>
    </lineage>
</organism>
<dbReference type="InterPro" id="IPR013216">
    <property type="entry name" value="Methyltransf_11"/>
</dbReference>
<evidence type="ECO:0000259" key="4">
    <source>
        <dbReference type="Pfam" id="PF21302"/>
    </source>
</evidence>
<feature type="binding site" evidence="2">
    <location>
        <position position="77"/>
    </location>
    <ligand>
        <name>S-adenosyl-L-methionine</name>
        <dbReference type="ChEBI" id="CHEBI:59789"/>
    </ligand>
</feature>
<keyword evidence="2" id="KW-0949">S-adenosyl-L-methionine</keyword>
<keyword evidence="5" id="KW-0808">Transferase</keyword>
<feature type="domain" description="Methyltransferase type 11" evidence="3">
    <location>
        <begin position="96"/>
        <end position="182"/>
    </location>
</feature>
<evidence type="ECO:0000256" key="1">
    <source>
        <dbReference type="PIRSR" id="PIRSR018249-1"/>
    </source>
</evidence>
<gene>
    <name evidence="5" type="ORF">EII35_00955</name>
</gene>
<reference evidence="5 6" key="1">
    <citation type="submission" date="2018-11" db="EMBL/GenBank/DDBJ databases">
        <title>Genomes From Bacteria Associated with the Canine Oral Cavity: a Test Case for Automated Genome-Based Taxonomic Assignment.</title>
        <authorList>
            <person name="Coil D.A."/>
            <person name="Jospin G."/>
            <person name="Darling A.E."/>
            <person name="Wallis C."/>
            <person name="Davis I.J."/>
            <person name="Harris S."/>
            <person name="Eisen J.A."/>
            <person name="Holcombe L.J."/>
            <person name="O'Flynn C."/>
        </authorList>
    </citation>
    <scope>NUCLEOTIDE SEQUENCE [LARGE SCALE GENOMIC DNA]</scope>
    <source>
        <strain evidence="5 6">OH2822_COT-296</strain>
    </source>
</reference>
<dbReference type="GO" id="GO:0046872">
    <property type="term" value="F:metal ion binding"/>
    <property type="evidence" value="ECO:0007669"/>
    <property type="project" value="UniProtKB-KW"/>
</dbReference>
<feature type="binding site" evidence="2">
    <location>
        <position position="189"/>
    </location>
    <ligand>
        <name>S-adenosyl-L-methionine</name>
        <dbReference type="ChEBI" id="CHEBI:59789"/>
    </ligand>
</feature>
<keyword evidence="1" id="KW-0479">Metal-binding</keyword>
<dbReference type="PIRSF" id="PIRSF018249">
    <property type="entry name" value="MyrA_prd"/>
    <property type="match status" value="1"/>
</dbReference>
<protein>
    <submittedName>
        <fullName evidence="5">SAM-dependent methyltransferase</fullName>
    </submittedName>
</protein>
<dbReference type="CDD" id="cd02440">
    <property type="entry name" value="AdoMet_MTases"/>
    <property type="match status" value="1"/>
</dbReference>
<dbReference type="Pfam" id="PF21302">
    <property type="entry name" value="Zn_ribbon_RlmA"/>
    <property type="match status" value="1"/>
</dbReference>
<dbReference type="Proteomes" id="UP000280935">
    <property type="component" value="Unassembled WGS sequence"/>
</dbReference>
<dbReference type="GO" id="GO:0008757">
    <property type="term" value="F:S-adenosylmethionine-dependent methyltransferase activity"/>
    <property type="evidence" value="ECO:0007669"/>
    <property type="project" value="InterPro"/>
</dbReference>
<dbReference type="InterPro" id="IPR048647">
    <property type="entry name" value="RlmA_N"/>
</dbReference>
<feature type="binding site" evidence="1">
    <location>
        <position position="21"/>
    </location>
    <ligand>
        <name>Zn(2+)</name>
        <dbReference type="ChEBI" id="CHEBI:29105"/>
    </ligand>
</feature>
<dbReference type="GO" id="GO:0032259">
    <property type="term" value="P:methylation"/>
    <property type="evidence" value="ECO:0007669"/>
    <property type="project" value="UniProtKB-KW"/>
</dbReference>
<dbReference type="SUPFAM" id="SSF53335">
    <property type="entry name" value="S-adenosyl-L-methionine-dependent methyltransferases"/>
    <property type="match status" value="1"/>
</dbReference>
<accession>A0A3P1WY11</accession>
<dbReference type="RefSeq" id="WP_125226585.1">
    <property type="nucleotide sequence ID" value="NZ_RQYT01000001.1"/>
</dbReference>
<feature type="binding site" evidence="1">
    <location>
        <position position="18"/>
    </location>
    <ligand>
        <name>Zn(2+)</name>
        <dbReference type="ChEBI" id="CHEBI:29105"/>
    </ligand>
</feature>
<proteinExistence type="predicted"/>
<feature type="domain" description="23S rRNA (guanine(745)-N(1))-methyltransferase N-terminal" evidence="4">
    <location>
        <begin position="17"/>
        <end position="50"/>
    </location>
</feature>
<feature type="binding site" evidence="1">
    <location>
        <position position="38"/>
    </location>
    <ligand>
        <name>Zn(2+)</name>
        <dbReference type="ChEBI" id="CHEBI:29105"/>
    </ligand>
</feature>
<sequence length="271" mass="29481">MRSSKLSGLALVVDWLACPVCRSPLTLMDRVLGCGRGHRFDLARQGHVNLTRRAAPHNADTPEMVGARDRFLTGGWYRPLTEAVRETLAGRSRVAEFGAGTAHHLRAHLDGEPDALGLATDVSPAACRWAARRHDRLGVVVADTWAGLPLLDGVVDAVLCVFAPRNPAEFHRVLTPDGVLVVVTPRPEHLAELRSRFGLLDIEQEKLARLDASLADFSLLTRTDVVHPLSLPADAALDLVRMGPNAFHDHGIPEDVATTAAFTVSCFRPKR</sequence>
<evidence type="ECO:0000256" key="2">
    <source>
        <dbReference type="PIRSR" id="PIRSR018249-2"/>
    </source>
</evidence>
<evidence type="ECO:0000313" key="5">
    <source>
        <dbReference type="EMBL" id="RRD51484.1"/>
    </source>
</evidence>
<keyword evidence="1" id="KW-0862">Zinc</keyword>
<evidence type="ECO:0000259" key="3">
    <source>
        <dbReference type="Pfam" id="PF08241"/>
    </source>
</evidence>
<dbReference type="Pfam" id="PF08241">
    <property type="entry name" value="Methyltransf_11"/>
    <property type="match status" value="1"/>
</dbReference>
<name>A0A3P1WY11_9ACTN</name>
<dbReference type="EMBL" id="RQYT01000001">
    <property type="protein sequence ID" value="RRD51484.1"/>
    <property type="molecule type" value="Genomic_DNA"/>
</dbReference>
<dbReference type="InterPro" id="IPR029063">
    <property type="entry name" value="SAM-dependent_MTases_sf"/>
</dbReference>
<evidence type="ECO:0000313" key="6">
    <source>
        <dbReference type="Proteomes" id="UP000280935"/>
    </source>
</evidence>
<feature type="binding site" evidence="1">
    <location>
        <position position="34"/>
    </location>
    <ligand>
        <name>Zn(2+)</name>
        <dbReference type="ChEBI" id="CHEBI:29105"/>
    </ligand>
</feature>
<keyword evidence="5" id="KW-0489">Methyltransferase</keyword>
<dbReference type="Gene3D" id="3.40.50.150">
    <property type="entry name" value="Vaccinia Virus protein VP39"/>
    <property type="match status" value="1"/>
</dbReference>